<dbReference type="PANTHER" id="PTHR39201:SF1">
    <property type="entry name" value="FLAVODOXIN-LIKE DOMAIN-CONTAINING PROTEIN"/>
    <property type="match status" value="1"/>
</dbReference>
<dbReference type="InterPro" id="IPR029039">
    <property type="entry name" value="Flavoprotein-like_sf"/>
</dbReference>
<dbReference type="OrthoDB" id="9806505at2"/>
<dbReference type="GO" id="GO:0010181">
    <property type="term" value="F:FMN binding"/>
    <property type="evidence" value="ECO:0007669"/>
    <property type="project" value="InterPro"/>
</dbReference>
<protein>
    <submittedName>
        <fullName evidence="4">Flavodoxin</fullName>
    </submittedName>
</protein>
<dbReference type="PANTHER" id="PTHR39201">
    <property type="entry name" value="EXPORTED PROTEIN-RELATED"/>
    <property type="match status" value="1"/>
</dbReference>
<proteinExistence type="predicted"/>
<dbReference type="Proteomes" id="UP000243745">
    <property type="component" value="Unassembled WGS sequence"/>
</dbReference>
<sequence>MSKNLVIFYSRAGLNYVSGEVRYIDRGNTEVAVDFILNVIDADVFRIETVKEYSTDYYECTEEAKIEKKAALRPELRNYLADISGYDNIFVCGPCWWSTYPMAVFSQLEKLDWNGKKVYPLMTHEGSGLGRSEDDLKKICAGADVKPGLAVYGGHVEESQDIIRNWIESSLKE</sequence>
<evidence type="ECO:0000313" key="5">
    <source>
        <dbReference type="Proteomes" id="UP000243745"/>
    </source>
</evidence>
<organism evidence="4 5">
    <name type="scientific">Ruminobacter amylophilus</name>
    <dbReference type="NCBI Taxonomy" id="867"/>
    <lineage>
        <taxon>Bacteria</taxon>
        <taxon>Pseudomonadati</taxon>
        <taxon>Pseudomonadota</taxon>
        <taxon>Gammaproteobacteria</taxon>
        <taxon>Aeromonadales</taxon>
        <taxon>Succinivibrionaceae</taxon>
        <taxon>Ruminobacter</taxon>
    </lineage>
</organism>
<keyword evidence="5" id="KW-1185">Reference proteome</keyword>
<dbReference type="AlphaFoldDB" id="A0A662ZI31"/>
<dbReference type="SUPFAM" id="SSF52218">
    <property type="entry name" value="Flavoproteins"/>
    <property type="match status" value="1"/>
</dbReference>
<feature type="domain" description="Flavodoxin-like" evidence="3">
    <location>
        <begin position="27"/>
        <end position="169"/>
    </location>
</feature>
<reference evidence="4 5" key="1">
    <citation type="submission" date="2016-10" db="EMBL/GenBank/DDBJ databases">
        <authorList>
            <person name="Varghese N."/>
            <person name="Submissions S."/>
        </authorList>
    </citation>
    <scope>NUCLEOTIDE SEQUENCE [LARGE SCALE GENOMIC DNA]</scope>
    <source>
        <strain evidence="4 5">DSM 1361</strain>
    </source>
</reference>
<dbReference type="InterPro" id="IPR008254">
    <property type="entry name" value="Flavodoxin/NO_synth"/>
</dbReference>
<dbReference type="Gene3D" id="3.40.50.360">
    <property type="match status" value="1"/>
</dbReference>
<keyword evidence="2" id="KW-0288">FMN</keyword>
<keyword evidence="1" id="KW-0285">Flavoprotein</keyword>
<evidence type="ECO:0000256" key="1">
    <source>
        <dbReference type="ARBA" id="ARBA00022630"/>
    </source>
</evidence>
<accession>A0A662ZI31</accession>
<name>A0A662ZI31_9GAMM</name>
<evidence type="ECO:0000313" key="4">
    <source>
        <dbReference type="EMBL" id="SFP49696.1"/>
    </source>
</evidence>
<evidence type="ECO:0000256" key="2">
    <source>
        <dbReference type="ARBA" id="ARBA00022643"/>
    </source>
</evidence>
<dbReference type="RefSeq" id="WP_037320175.1">
    <property type="nucleotide sequence ID" value="NZ_FOXF01000029.1"/>
</dbReference>
<gene>
    <name evidence="4" type="ORF">SAMN02910344_01539</name>
</gene>
<evidence type="ECO:0000259" key="3">
    <source>
        <dbReference type="Pfam" id="PF12682"/>
    </source>
</evidence>
<dbReference type="EMBL" id="FOXF01000029">
    <property type="protein sequence ID" value="SFP49696.1"/>
    <property type="molecule type" value="Genomic_DNA"/>
</dbReference>
<dbReference type="Pfam" id="PF12682">
    <property type="entry name" value="Flavodoxin_4"/>
    <property type="match status" value="1"/>
</dbReference>